<name>A0ABN2W979_9ACTN</name>
<protein>
    <recommendedName>
        <fullName evidence="3">Class I SAM-dependent methyltransferase</fullName>
    </recommendedName>
</protein>
<evidence type="ECO:0000313" key="2">
    <source>
        <dbReference type="Proteomes" id="UP001501480"/>
    </source>
</evidence>
<organism evidence="1 2">
    <name type="scientific">Aeromicrobium halocynthiae</name>
    <dbReference type="NCBI Taxonomy" id="560557"/>
    <lineage>
        <taxon>Bacteria</taxon>
        <taxon>Bacillati</taxon>
        <taxon>Actinomycetota</taxon>
        <taxon>Actinomycetes</taxon>
        <taxon>Propionibacteriales</taxon>
        <taxon>Nocardioidaceae</taxon>
        <taxon>Aeromicrobium</taxon>
    </lineage>
</organism>
<accession>A0ABN2W979</accession>
<comment type="caution">
    <text evidence="1">The sequence shown here is derived from an EMBL/GenBank/DDBJ whole genome shotgun (WGS) entry which is preliminary data.</text>
</comment>
<gene>
    <name evidence="1" type="ORF">GCM10009821_27160</name>
</gene>
<dbReference type="EMBL" id="BAAAPY010000012">
    <property type="protein sequence ID" value="GAA2084350.1"/>
    <property type="molecule type" value="Genomic_DNA"/>
</dbReference>
<dbReference type="Proteomes" id="UP001501480">
    <property type="component" value="Unassembled WGS sequence"/>
</dbReference>
<proteinExistence type="predicted"/>
<reference evidence="1 2" key="1">
    <citation type="journal article" date="2019" name="Int. J. Syst. Evol. Microbiol.">
        <title>The Global Catalogue of Microorganisms (GCM) 10K type strain sequencing project: providing services to taxonomists for standard genome sequencing and annotation.</title>
        <authorList>
            <consortium name="The Broad Institute Genomics Platform"/>
            <consortium name="The Broad Institute Genome Sequencing Center for Infectious Disease"/>
            <person name="Wu L."/>
            <person name="Ma J."/>
        </authorList>
    </citation>
    <scope>NUCLEOTIDE SEQUENCE [LARGE SCALE GENOMIC DNA]</scope>
    <source>
        <strain evidence="1 2">JCM 15749</strain>
    </source>
</reference>
<sequence>MPSVSRRMASKARRTALGIRQTVDDPYSSHLPVLAGLARVAHISSVLELGSGAFSTPQFLDRRVFPALAALTSLEDDADWLSTVAESTGSDPRLDLRLVQKVCTSVPNGLDQFDLIFIDDSRTFAERSQTIRAVLSEKPRGLVAIHDFEHRAYRKAAKGFDHRFTFKAYTPQVAVCWIGDGSLHPKLSALHSKIVRGSQELKLAPSDTDRWAQLLSDD</sequence>
<evidence type="ECO:0008006" key="3">
    <source>
        <dbReference type="Google" id="ProtNLM"/>
    </source>
</evidence>
<keyword evidence="2" id="KW-1185">Reference proteome</keyword>
<evidence type="ECO:0000313" key="1">
    <source>
        <dbReference type="EMBL" id="GAA2084350.1"/>
    </source>
</evidence>